<proteinExistence type="predicted"/>
<dbReference type="AlphaFoldDB" id="A0A4S2D8D2"/>
<dbReference type="RefSeq" id="WP_005655433.1">
    <property type="nucleotide sequence ID" value="NZ_CAJTCC010000002.1"/>
</dbReference>
<evidence type="ECO:0000313" key="1">
    <source>
        <dbReference type="EMBL" id="TGY37826.1"/>
    </source>
</evidence>
<organism evidence="1 2">
    <name type="scientific">Bacteroides caecimuris</name>
    <dbReference type="NCBI Taxonomy" id="1796613"/>
    <lineage>
        <taxon>Bacteria</taxon>
        <taxon>Pseudomonadati</taxon>
        <taxon>Bacteroidota</taxon>
        <taxon>Bacteroidia</taxon>
        <taxon>Bacteroidales</taxon>
        <taxon>Bacteroidaceae</taxon>
        <taxon>Bacteroides</taxon>
    </lineage>
</organism>
<name>A0A4S2D8D2_9BACE</name>
<comment type="caution">
    <text evidence="1">The sequence shown here is derived from an EMBL/GenBank/DDBJ whole genome shotgun (WGS) entry which is preliminary data.</text>
</comment>
<dbReference type="EMBL" id="SRYX01000022">
    <property type="protein sequence ID" value="TGY37826.1"/>
    <property type="molecule type" value="Genomic_DNA"/>
</dbReference>
<sequence length="83" mass="9654">MKQQRKVIHVELKEPYKGKRHYYFGSITAIYELLPTEVVGVSKESLWNVLRNGEHMGRKAIVRYGTLHTKQSNRGKRKEANNG</sequence>
<dbReference type="Proteomes" id="UP000309566">
    <property type="component" value="Unassembled WGS sequence"/>
</dbReference>
<reference evidence="1 2" key="1">
    <citation type="submission" date="2019-04" db="EMBL/GenBank/DDBJ databases">
        <title>Microbes associate with the intestines of laboratory mice.</title>
        <authorList>
            <person name="Navarre W."/>
            <person name="Wong E."/>
            <person name="Huang K."/>
            <person name="Tropini C."/>
            <person name="Ng K."/>
            <person name="Yu B."/>
        </authorList>
    </citation>
    <scope>NUCLEOTIDE SEQUENCE [LARGE SCALE GENOMIC DNA]</scope>
    <source>
        <strain evidence="1 2">NM63_1-25</strain>
    </source>
</reference>
<accession>A0A4S2D8D2</accession>
<evidence type="ECO:0000313" key="2">
    <source>
        <dbReference type="Proteomes" id="UP000309566"/>
    </source>
</evidence>
<protein>
    <submittedName>
        <fullName evidence="1">Uncharacterized protein</fullName>
    </submittedName>
</protein>
<gene>
    <name evidence="1" type="ORF">E5353_07770</name>
</gene>